<dbReference type="EMBL" id="CAKMMW010000028">
    <property type="protein sequence ID" value="CAH1227351.1"/>
    <property type="molecule type" value="Genomic_DNA"/>
</dbReference>
<proteinExistence type="predicted"/>
<dbReference type="InterPro" id="IPR029032">
    <property type="entry name" value="AhpD-like"/>
</dbReference>
<protein>
    <recommendedName>
        <fullName evidence="1">Carboxymuconolactone decarboxylase-like domain-containing protein</fullName>
    </recommendedName>
</protein>
<reference evidence="2" key="1">
    <citation type="submission" date="2022-01" db="EMBL/GenBank/DDBJ databases">
        <authorList>
            <person name="Criscuolo A."/>
        </authorList>
    </citation>
    <scope>NUCLEOTIDE SEQUENCE</scope>
    <source>
        <strain evidence="2">CIP111891</strain>
    </source>
</reference>
<evidence type="ECO:0000313" key="2">
    <source>
        <dbReference type="EMBL" id="CAH1227351.1"/>
    </source>
</evidence>
<feature type="domain" description="Carboxymuconolactone decarboxylase-like" evidence="1">
    <location>
        <begin position="38"/>
        <end position="121"/>
    </location>
</feature>
<dbReference type="PANTHER" id="PTHR33570">
    <property type="entry name" value="4-CARBOXYMUCONOLACTONE DECARBOXYLASE FAMILY PROTEIN"/>
    <property type="match status" value="1"/>
</dbReference>
<evidence type="ECO:0000313" key="3">
    <source>
        <dbReference type="Proteomes" id="UP000838821"/>
    </source>
</evidence>
<comment type="caution">
    <text evidence="2">The sequence shown here is derived from an EMBL/GenBank/DDBJ whole genome shotgun (WGS) entry which is preliminary data.</text>
</comment>
<sequence length="134" mass="14751">MKANKTNQERYAAGIDTLQTMVGDHGVSMIKQIGEFFPDFGHTLVAFGFGDLYSRDILDLKQREMITITSLITQGATEQLPFHLHAGLNVGLKPEEILEIILHCGGYAGFPKACGALDVARKVFNERGIDLTNK</sequence>
<gene>
    <name evidence="2" type="ORF">PAECIP111891_06128</name>
</gene>
<dbReference type="SUPFAM" id="SSF69118">
    <property type="entry name" value="AhpD-like"/>
    <property type="match status" value="1"/>
</dbReference>
<dbReference type="InterPro" id="IPR052512">
    <property type="entry name" value="4CMD/NDH-1_regulator"/>
</dbReference>
<keyword evidence="3" id="KW-1185">Reference proteome</keyword>
<name>A0ABM9CX76_9BACL</name>
<dbReference type="InterPro" id="IPR003779">
    <property type="entry name" value="CMD-like"/>
</dbReference>
<dbReference type="Proteomes" id="UP000838821">
    <property type="component" value="Unassembled WGS sequence"/>
</dbReference>
<dbReference type="PANTHER" id="PTHR33570:SF10">
    <property type="entry name" value="GAMMA-CARBOXYMUCONOLACTONE DECARBOXYLASE"/>
    <property type="match status" value="1"/>
</dbReference>
<accession>A0ABM9CX76</accession>
<dbReference type="RefSeq" id="WP_236292340.1">
    <property type="nucleotide sequence ID" value="NZ_CAKMMW010000028.1"/>
</dbReference>
<dbReference type="Gene3D" id="1.20.1290.10">
    <property type="entry name" value="AhpD-like"/>
    <property type="match status" value="1"/>
</dbReference>
<dbReference type="Pfam" id="PF02627">
    <property type="entry name" value="CMD"/>
    <property type="match status" value="1"/>
</dbReference>
<organism evidence="2 3">
    <name type="scientific">Paenibacillus allorhizoplanae</name>
    <dbReference type="NCBI Taxonomy" id="2905648"/>
    <lineage>
        <taxon>Bacteria</taxon>
        <taxon>Bacillati</taxon>
        <taxon>Bacillota</taxon>
        <taxon>Bacilli</taxon>
        <taxon>Bacillales</taxon>
        <taxon>Paenibacillaceae</taxon>
        <taxon>Paenibacillus</taxon>
    </lineage>
</organism>
<evidence type="ECO:0000259" key="1">
    <source>
        <dbReference type="Pfam" id="PF02627"/>
    </source>
</evidence>